<dbReference type="SMART" id="SM00267">
    <property type="entry name" value="GGDEF"/>
    <property type="match status" value="1"/>
</dbReference>
<dbReference type="GO" id="GO:0052621">
    <property type="term" value="F:diguanylate cyclase activity"/>
    <property type="evidence" value="ECO:0007669"/>
    <property type="project" value="UniProtKB-EC"/>
</dbReference>
<evidence type="ECO:0000313" key="6">
    <source>
        <dbReference type="Proteomes" id="UP000559987"/>
    </source>
</evidence>
<evidence type="ECO:0000256" key="3">
    <source>
        <dbReference type="ARBA" id="ARBA00034247"/>
    </source>
</evidence>
<evidence type="ECO:0000313" key="5">
    <source>
        <dbReference type="EMBL" id="MBB3168606.1"/>
    </source>
</evidence>
<dbReference type="PROSITE" id="PS50887">
    <property type="entry name" value="GGDEF"/>
    <property type="match status" value="1"/>
</dbReference>
<dbReference type="InterPro" id="IPR029787">
    <property type="entry name" value="Nucleotide_cyclase"/>
</dbReference>
<dbReference type="SUPFAM" id="SSF55073">
    <property type="entry name" value="Nucleotide cyclase"/>
    <property type="match status" value="1"/>
</dbReference>
<dbReference type="InterPro" id="IPR050469">
    <property type="entry name" value="Diguanylate_Cyclase"/>
</dbReference>
<dbReference type="InterPro" id="IPR043128">
    <property type="entry name" value="Rev_trsase/Diguanyl_cyclase"/>
</dbReference>
<dbReference type="AlphaFoldDB" id="A0A839URU9"/>
<evidence type="ECO:0000259" key="4">
    <source>
        <dbReference type="PROSITE" id="PS50887"/>
    </source>
</evidence>
<reference evidence="5 6" key="1">
    <citation type="submission" date="2020-08" db="EMBL/GenBank/DDBJ databases">
        <title>Genomic Encyclopedia of Type Strains, Phase III (KMG-III): the genomes of soil and plant-associated and newly described type strains.</title>
        <authorList>
            <person name="Whitman W."/>
        </authorList>
    </citation>
    <scope>NUCLEOTIDE SEQUENCE [LARGE SCALE GENOMIC DNA]</scope>
    <source>
        <strain evidence="5 6">CECT 8571</strain>
    </source>
</reference>
<comment type="caution">
    <text evidence="5">The sequence shown here is derived from an EMBL/GenBank/DDBJ whole genome shotgun (WGS) entry which is preliminary data.</text>
</comment>
<dbReference type="FunFam" id="3.30.70.270:FF:000001">
    <property type="entry name" value="Diguanylate cyclase domain protein"/>
    <property type="match status" value="1"/>
</dbReference>
<dbReference type="PANTHER" id="PTHR45138:SF9">
    <property type="entry name" value="DIGUANYLATE CYCLASE DGCM-RELATED"/>
    <property type="match status" value="1"/>
</dbReference>
<evidence type="ECO:0000256" key="1">
    <source>
        <dbReference type="ARBA" id="ARBA00001946"/>
    </source>
</evidence>
<dbReference type="GO" id="GO:0043709">
    <property type="term" value="P:cell adhesion involved in single-species biofilm formation"/>
    <property type="evidence" value="ECO:0007669"/>
    <property type="project" value="TreeGrafter"/>
</dbReference>
<sequence>MQESNQVTPLRSNLSNKRTLTRIAIQEDPDLRHKLVHALQTTLDVQTLLDIFIKYLNQQLPIGGLSYRHPTRGIHLSLGQDNRHHCDYRLITPRDDLGEIRFNRAKRFSEAEMARIESLLGTLIHPLRNALQYHDALKAALHDALTGTGNRVAMDTAIRRELQLAERYQQPLSLMMVDLDYFKQINDRYGHAVGDEVLHEVAQTIMQVARATDMTFRYGGEEFMVVLSNTDVRGAEIIAERVREAIVLLDIQQGDHCLKVTASLGLAQWQPKMSAKALFEQADKALYRAKHQGRNRVATNDNASAVMGA</sequence>
<comment type="catalytic activity">
    <reaction evidence="3">
        <text>2 GTP = 3',3'-c-di-GMP + 2 diphosphate</text>
        <dbReference type="Rhea" id="RHEA:24898"/>
        <dbReference type="ChEBI" id="CHEBI:33019"/>
        <dbReference type="ChEBI" id="CHEBI:37565"/>
        <dbReference type="ChEBI" id="CHEBI:58805"/>
        <dbReference type="EC" id="2.7.7.65"/>
    </reaction>
</comment>
<evidence type="ECO:0000256" key="2">
    <source>
        <dbReference type="ARBA" id="ARBA00012528"/>
    </source>
</evidence>
<dbReference type="EMBL" id="JACHXZ010000002">
    <property type="protein sequence ID" value="MBB3168606.1"/>
    <property type="molecule type" value="Genomic_DNA"/>
</dbReference>
<dbReference type="Gene3D" id="3.30.70.270">
    <property type="match status" value="1"/>
</dbReference>
<protein>
    <recommendedName>
        <fullName evidence="2">diguanylate cyclase</fullName>
        <ecNumber evidence="2">2.7.7.65</ecNumber>
    </recommendedName>
</protein>
<proteinExistence type="predicted"/>
<feature type="domain" description="GGDEF" evidence="4">
    <location>
        <begin position="170"/>
        <end position="302"/>
    </location>
</feature>
<dbReference type="Proteomes" id="UP000559987">
    <property type="component" value="Unassembled WGS sequence"/>
</dbReference>
<dbReference type="GO" id="GO:0005886">
    <property type="term" value="C:plasma membrane"/>
    <property type="evidence" value="ECO:0007669"/>
    <property type="project" value="TreeGrafter"/>
</dbReference>
<keyword evidence="6" id="KW-1185">Reference proteome</keyword>
<dbReference type="GO" id="GO:1902201">
    <property type="term" value="P:negative regulation of bacterial-type flagellum-dependent cell motility"/>
    <property type="evidence" value="ECO:0007669"/>
    <property type="project" value="TreeGrafter"/>
</dbReference>
<dbReference type="NCBIfam" id="TIGR00254">
    <property type="entry name" value="GGDEF"/>
    <property type="match status" value="1"/>
</dbReference>
<dbReference type="InterPro" id="IPR000160">
    <property type="entry name" value="GGDEF_dom"/>
</dbReference>
<dbReference type="PANTHER" id="PTHR45138">
    <property type="entry name" value="REGULATORY COMPONENTS OF SENSORY TRANSDUCTION SYSTEM"/>
    <property type="match status" value="1"/>
</dbReference>
<gene>
    <name evidence="5" type="ORF">FHS30_001790</name>
</gene>
<dbReference type="EC" id="2.7.7.65" evidence="2"/>
<organism evidence="5 6">
    <name type="scientific">Simiduia aestuariiviva</name>
    <dbReference type="NCBI Taxonomy" id="1510459"/>
    <lineage>
        <taxon>Bacteria</taxon>
        <taxon>Pseudomonadati</taxon>
        <taxon>Pseudomonadota</taxon>
        <taxon>Gammaproteobacteria</taxon>
        <taxon>Cellvibrionales</taxon>
        <taxon>Cellvibrionaceae</taxon>
        <taxon>Simiduia</taxon>
    </lineage>
</organism>
<dbReference type="CDD" id="cd01949">
    <property type="entry name" value="GGDEF"/>
    <property type="match status" value="1"/>
</dbReference>
<name>A0A839URU9_9GAMM</name>
<dbReference type="Pfam" id="PF00990">
    <property type="entry name" value="GGDEF"/>
    <property type="match status" value="1"/>
</dbReference>
<dbReference type="RefSeq" id="WP_183910076.1">
    <property type="nucleotide sequence ID" value="NZ_JACHXZ010000002.1"/>
</dbReference>
<comment type="cofactor">
    <cofactor evidence="1">
        <name>Mg(2+)</name>
        <dbReference type="ChEBI" id="CHEBI:18420"/>
    </cofactor>
</comment>
<accession>A0A839URU9</accession>